<dbReference type="Proteomes" id="UP001500212">
    <property type="component" value="Unassembled WGS sequence"/>
</dbReference>
<dbReference type="EMBL" id="BAABHJ010000029">
    <property type="protein sequence ID" value="GAA4615521.1"/>
    <property type="molecule type" value="Genomic_DNA"/>
</dbReference>
<evidence type="ECO:0000313" key="3">
    <source>
        <dbReference type="Proteomes" id="UP001500212"/>
    </source>
</evidence>
<proteinExistence type="predicted"/>
<evidence type="ECO:0008006" key="4">
    <source>
        <dbReference type="Google" id="ProtNLM"/>
    </source>
</evidence>
<reference evidence="3" key="1">
    <citation type="journal article" date="2019" name="Int. J. Syst. Evol. Microbiol.">
        <title>The Global Catalogue of Microorganisms (GCM) 10K type strain sequencing project: providing services to taxonomists for standard genome sequencing and annotation.</title>
        <authorList>
            <consortium name="The Broad Institute Genomics Platform"/>
            <consortium name="The Broad Institute Genome Sequencing Center for Infectious Disease"/>
            <person name="Wu L."/>
            <person name="Ma J."/>
        </authorList>
    </citation>
    <scope>NUCLEOTIDE SEQUENCE [LARGE SCALE GENOMIC DNA]</scope>
    <source>
        <strain evidence="3">JCM 17938</strain>
    </source>
</reference>
<accession>A0ABP8TVX9</accession>
<evidence type="ECO:0000256" key="1">
    <source>
        <dbReference type="SAM" id="MobiDB-lite"/>
    </source>
</evidence>
<evidence type="ECO:0000313" key="2">
    <source>
        <dbReference type="EMBL" id="GAA4615521.1"/>
    </source>
</evidence>
<sequence length="86" mass="9133">MLLRREPALGEGLAPPVRDPVTVGVRGAHQARVYLNGLVGYVHASIIPHRPGRDQTWPPVPARNGGERSCPRIGPDEDGRAGPGKG</sequence>
<feature type="compositionally biased region" description="Basic and acidic residues" evidence="1">
    <location>
        <begin position="65"/>
        <end position="80"/>
    </location>
</feature>
<comment type="caution">
    <text evidence="2">The sequence shown here is derived from an EMBL/GenBank/DDBJ whole genome shotgun (WGS) entry which is preliminary data.</text>
</comment>
<organism evidence="2 3">
    <name type="scientific">Actinoallomurus liliacearum</name>
    <dbReference type="NCBI Taxonomy" id="1080073"/>
    <lineage>
        <taxon>Bacteria</taxon>
        <taxon>Bacillati</taxon>
        <taxon>Actinomycetota</taxon>
        <taxon>Actinomycetes</taxon>
        <taxon>Streptosporangiales</taxon>
        <taxon>Thermomonosporaceae</taxon>
        <taxon>Actinoallomurus</taxon>
    </lineage>
</organism>
<keyword evidence="3" id="KW-1185">Reference proteome</keyword>
<gene>
    <name evidence="2" type="ORF">GCM10023195_68450</name>
</gene>
<name>A0ABP8TVX9_9ACTN</name>
<protein>
    <recommendedName>
        <fullName evidence="4">SH3 domain-containing protein</fullName>
    </recommendedName>
</protein>
<feature type="region of interest" description="Disordered" evidence="1">
    <location>
        <begin position="48"/>
        <end position="86"/>
    </location>
</feature>